<accession>A0A537JLS1</accession>
<sequence length="114" mass="12094">MPPQGGRPTQQVVIVGGGVVGSSIAYFLASHPRFSGRVTVVERDPTYRRASSALSASAIRQQFSTAVNIEISRFGVGFLRNLGAHLAVDDDRPDVGLIEPGYLFLATQAGLPVL</sequence>
<keyword evidence="2" id="KW-0472">Membrane</keyword>
<keyword evidence="2" id="KW-0812">Transmembrane</keyword>
<name>A0A537JLS1_9BACT</name>
<protein>
    <submittedName>
        <fullName evidence="4">FAD-dependent oxidoreductase</fullName>
    </submittedName>
</protein>
<dbReference type="GO" id="GO:0016491">
    <property type="term" value="F:oxidoreductase activity"/>
    <property type="evidence" value="ECO:0007669"/>
    <property type="project" value="UniProtKB-KW"/>
</dbReference>
<evidence type="ECO:0000256" key="1">
    <source>
        <dbReference type="ARBA" id="ARBA00023002"/>
    </source>
</evidence>
<dbReference type="InterPro" id="IPR006076">
    <property type="entry name" value="FAD-dep_OxRdtase"/>
</dbReference>
<dbReference type="PANTHER" id="PTHR13847:SF287">
    <property type="entry name" value="FAD-DEPENDENT OXIDOREDUCTASE DOMAIN-CONTAINING PROTEIN 1"/>
    <property type="match status" value="1"/>
</dbReference>
<dbReference type="Pfam" id="PF01266">
    <property type="entry name" value="DAO"/>
    <property type="match status" value="1"/>
</dbReference>
<dbReference type="PANTHER" id="PTHR13847">
    <property type="entry name" value="SARCOSINE DEHYDROGENASE-RELATED"/>
    <property type="match status" value="1"/>
</dbReference>
<evidence type="ECO:0000313" key="4">
    <source>
        <dbReference type="EMBL" id="TMI84464.1"/>
    </source>
</evidence>
<feature type="transmembrane region" description="Helical" evidence="2">
    <location>
        <begin position="12"/>
        <end position="29"/>
    </location>
</feature>
<proteinExistence type="predicted"/>
<dbReference type="Proteomes" id="UP000318093">
    <property type="component" value="Unassembled WGS sequence"/>
</dbReference>
<dbReference type="SUPFAM" id="SSF51905">
    <property type="entry name" value="FAD/NAD(P)-binding domain"/>
    <property type="match status" value="1"/>
</dbReference>
<organism evidence="4 5">
    <name type="scientific">Candidatus Segetimicrobium genomatis</name>
    <dbReference type="NCBI Taxonomy" id="2569760"/>
    <lineage>
        <taxon>Bacteria</taxon>
        <taxon>Bacillati</taxon>
        <taxon>Candidatus Sysuimicrobiota</taxon>
        <taxon>Candidatus Sysuimicrobiia</taxon>
        <taxon>Candidatus Sysuimicrobiales</taxon>
        <taxon>Candidatus Segetimicrobiaceae</taxon>
        <taxon>Candidatus Segetimicrobium</taxon>
    </lineage>
</organism>
<dbReference type="AlphaFoldDB" id="A0A537JLS1"/>
<evidence type="ECO:0000256" key="2">
    <source>
        <dbReference type="SAM" id="Phobius"/>
    </source>
</evidence>
<dbReference type="EMBL" id="VBAN01000061">
    <property type="protein sequence ID" value="TMI84464.1"/>
    <property type="molecule type" value="Genomic_DNA"/>
</dbReference>
<comment type="caution">
    <text evidence="4">The sequence shown here is derived from an EMBL/GenBank/DDBJ whole genome shotgun (WGS) entry which is preliminary data.</text>
</comment>
<dbReference type="Gene3D" id="3.50.50.60">
    <property type="entry name" value="FAD/NAD(P)-binding domain"/>
    <property type="match status" value="1"/>
</dbReference>
<feature type="domain" description="FAD dependent oxidoreductase" evidence="3">
    <location>
        <begin position="12"/>
        <end position="108"/>
    </location>
</feature>
<keyword evidence="2" id="KW-1133">Transmembrane helix</keyword>
<dbReference type="GO" id="GO:0005737">
    <property type="term" value="C:cytoplasm"/>
    <property type="evidence" value="ECO:0007669"/>
    <property type="project" value="TreeGrafter"/>
</dbReference>
<evidence type="ECO:0000313" key="5">
    <source>
        <dbReference type="Proteomes" id="UP000318093"/>
    </source>
</evidence>
<reference evidence="4 5" key="1">
    <citation type="journal article" date="2019" name="Nat. Microbiol.">
        <title>Mediterranean grassland soil C-N compound turnover is dependent on rainfall and depth, and is mediated by genomically divergent microorganisms.</title>
        <authorList>
            <person name="Diamond S."/>
            <person name="Andeer P.F."/>
            <person name="Li Z."/>
            <person name="Crits-Christoph A."/>
            <person name="Burstein D."/>
            <person name="Anantharaman K."/>
            <person name="Lane K.R."/>
            <person name="Thomas B.C."/>
            <person name="Pan C."/>
            <person name="Northen T.R."/>
            <person name="Banfield J.F."/>
        </authorList>
    </citation>
    <scope>NUCLEOTIDE SEQUENCE [LARGE SCALE GENOMIC DNA]</scope>
    <source>
        <strain evidence="4">NP_6</strain>
    </source>
</reference>
<evidence type="ECO:0000259" key="3">
    <source>
        <dbReference type="Pfam" id="PF01266"/>
    </source>
</evidence>
<dbReference type="InterPro" id="IPR036188">
    <property type="entry name" value="FAD/NAD-bd_sf"/>
</dbReference>
<dbReference type="GO" id="GO:0032981">
    <property type="term" value="P:mitochondrial respiratory chain complex I assembly"/>
    <property type="evidence" value="ECO:0007669"/>
    <property type="project" value="TreeGrafter"/>
</dbReference>
<gene>
    <name evidence="4" type="ORF">E6H03_02015</name>
</gene>
<dbReference type="Gene3D" id="3.30.9.10">
    <property type="entry name" value="D-Amino Acid Oxidase, subunit A, domain 2"/>
    <property type="match status" value="1"/>
</dbReference>
<keyword evidence="1" id="KW-0560">Oxidoreductase</keyword>
<feature type="non-terminal residue" evidence="4">
    <location>
        <position position="114"/>
    </location>
</feature>